<evidence type="ECO:0000313" key="10">
    <source>
        <dbReference type="EMBL" id="MCM2371064.1"/>
    </source>
</evidence>
<evidence type="ECO:0000313" key="11">
    <source>
        <dbReference type="Proteomes" id="UP001202961"/>
    </source>
</evidence>
<dbReference type="InterPro" id="IPR050646">
    <property type="entry name" value="Cas1"/>
</dbReference>
<keyword evidence="7" id="KW-0238">DNA-binding</keyword>
<evidence type="ECO:0000256" key="4">
    <source>
        <dbReference type="ARBA" id="ARBA00022801"/>
    </source>
</evidence>
<proteinExistence type="inferred from homology"/>
<keyword evidence="6" id="KW-0051">Antiviral defense</keyword>
<organism evidence="10 11">
    <name type="scientific">Aporhodopirellula aestuarii</name>
    <dbReference type="NCBI Taxonomy" id="2950107"/>
    <lineage>
        <taxon>Bacteria</taxon>
        <taxon>Pseudomonadati</taxon>
        <taxon>Planctomycetota</taxon>
        <taxon>Planctomycetia</taxon>
        <taxon>Pirellulales</taxon>
        <taxon>Pirellulaceae</taxon>
        <taxon>Aporhodopirellula</taxon>
    </lineage>
</organism>
<dbReference type="Proteomes" id="UP001202961">
    <property type="component" value="Unassembled WGS sequence"/>
</dbReference>
<evidence type="ECO:0000256" key="8">
    <source>
        <dbReference type="ARBA" id="ARBA00023211"/>
    </source>
</evidence>
<reference evidence="10 11" key="1">
    <citation type="journal article" date="2022" name="Syst. Appl. Microbiol.">
        <title>Rhodopirellula aestuarii sp. nov., a novel member of the genus Rhodopirellula isolated from brackish sediments collected in the Tagus River estuary, Portugal.</title>
        <authorList>
            <person name="Vitorino I.R."/>
            <person name="Klimek D."/>
            <person name="Calusinska M."/>
            <person name="Lobo-da-Cunha A."/>
            <person name="Vasconcelos V."/>
            <person name="Lage O.M."/>
        </authorList>
    </citation>
    <scope>NUCLEOTIDE SEQUENCE [LARGE SCALE GENOMIC DNA]</scope>
    <source>
        <strain evidence="10 11">ICT_H3.1</strain>
    </source>
</reference>
<comment type="caution">
    <text evidence="10">The sequence shown here is derived from an EMBL/GenBank/DDBJ whole genome shotgun (WGS) entry which is preliminary data.</text>
</comment>
<dbReference type="Gene3D" id="1.20.120.920">
    <property type="entry name" value="CRISPR-associated endonuclease Cas1, C-terminal domain"/>
    <property type="match status" value="1"/>
</dbReference>
<keyword evidence="11" id="KW-1185">Reference proteome</keyword>
<dbReference type="CDD" id="cd09634">
    <property type="entry name" value="Cas1_I-II-III"/>
    <property type="match status" value="1"/>
</dbReference>
<keyword evidence="1" id="KW-0540">Nuclease</keyword>
<dbReference type="InterPro" id="IPR042211">
    <property type="entry name" value="CRISPR-assoc_Cas1_N"/>
</dbReference>
<dbReference type="RefSeq" id="WP_250928707.1">
    <property type="nucleotide sequence ID" value="NZ_JAMQBK010000029.1"/>
</dbReference>
<keyword evidence="8" id="KW-0464">Manganese</keyword>
<keyword evidence="3 10" id="KW-0255">Endonuclease</keyword>
<dbReference type="NCBIfam" id="TIGR00287">
    <property type="entry name" value="cas1"/>
    <property type="match status" value="1"/>
</dbReference>
<evidence type="ECO:0000256" key="9">
    <source>
        <dbReference type="ARBA" id="ARBA00038592"/>
    </source>
</evidence>
<keyword evidence="2" id="KW-0479">Metal-binding</keyword>
<dbReference type="InterPro" id="IPR002729">
    <property type="entry name" value="CRISPR-assoc_Cas1"/>
</dbReference>
<comment type="subunit">
    <text evidence="9">Homodimer, forms a heterotetramer with a Cas2 homodimer.</text>
</comment>
<evidence type="ECO:0000256" key="2">
    <source>
        <dbReference type="ARBA" id="ARBA00022723"/>
    </source>
</evidence>
<dbReference type="Gene3D" id="3.100.10.20">
    <property type="entry name" value="CRISPR-associated endonuclease Cas1, N-terminal domain"/>
    <property type="match status" value="1"/>
</dbReference>
<evidence type="ECO:0000256" key="6">
    <source>
        <dbReference type="ARBA" id="ARBA00023118"/>
    </source>
</evidence>
<dbReference type="InterPro" id="IPR042206">
    <property type="entry name" value="CRISPR-assoc_Cas1_C"/>
</dbReference>
<name>A0ABT0U330_9BACT</name>
<evidence type="ECO:0000256" key="3">
    <source>
        <dbReference type="ARBA" id="ARBA00022759"/>
    </source>
</evidence>
<sequence length="367" mass="41736">YFRTSPMRRFLFRQRPDNNVTQVPQVAVGVTHLCGAGRLHKRGNHFEFQTESGRQLRIDAGDLNEIIAYDEVTLTTSAMQLASDSGITVSWMTPGGAYLRGRLSVDQTERSLMRLMQYAAWEDRTWQTLTARQVVSEKLQTVVSATRHYQRQGRTVCKGDLGKIESAIRQCESADVAALRGIEGSAAAAWYQRVGIWLPNEWKFSGRNRRPPKDPVNALLSLGYMHLYRRTVARIEAAGYEASLGALHEFRPGRMSMACDLMEPLRIPVVDRFVLGMISRRMVQISDFETRKPTGCRLSSEKLPQVLGRLEEHWHQNFFVQHLDHALQRWSEGLRSRVSESTSRAAAYLKKRATRAARELDDGPYAP</sequence>
<accession>A0ABT0U330</accession>
<keyword evidence="5" id="KW-0460">Magnesium</keyword>
<dbReference type="PANTHER" id="PTHR34353:SF2">
    <property type="entry name" value="CRISPR-ASSOCIATED ENDONUCLEASE CAS1 1"/>
    <property type="match status" value="1"/>
</dbReference>
<dbReference type="EMBL" id="JAMQBK010000029">
    <property type="protein sequence ID" value="MCM2371064.1"/>
    <property type="molecule type" value="Genomic_DNA"/>
</dbReference>
<evidence type="ECO:0000256" key="5">
    <source>
        <dbReference type="ARBA" id="ARBA00022842"/>
    </source>
</evidence>
<evidence type="ECO:0000256" key="1">
    <source>
        <dbReference type="ARBA" id="ARBA00022722"/>
    </source>
</evidence>
<gene>
    <name evidence="10" type="primary">cas1</name>
    <name evidence="10" type="ORF">NB063_10630</name>
</gene>
<dbReference type="HAMAP" id="MF_01470">
    <property type="entry name" value="Cas1"/>
    <property type="match status" value="1"/>
</dbReference>
<dbReference type="PANTHER" id="PTHR34353">
    <property type="entry name" value="CRISPR-ASSOCIATED ENDONUCLEASE CAS1 1"/>
    <property type="match status" value="1"/>
</dbReference>
<protein>
    <submittedName>
        <fullName evidence="10">CRISPR-associated endonuclease Cas1</fullName>
    </submittedName>
</protein>
<keyword evidence="4" id="KW-0378">Hydrolase</keyword>
<dbReference type="Pfam" id="PF01867">
    <property type="entry name" value="Cas_Cas1"/>
    <property type="match status" value="1"/>
</dbReference>
<feature type="non-terminal residue" evidence="10">
    <location>
        <position position="1"/>
    </location>
</feature>
<evidence type="ECO:0000256" key="7">
    <source>
        <dbReference type="ARBA" id="ARBA00023125"/>
    </source>
</evidence>
<dbReference type="GO" id="GO:0004519">
    <property type="term" value="F:endonuclease activity"/>
    <property type="evidence" value="ECO:0007669"/>
    <property type="project" value="UniProtKB-KW"/>
</dbReference>